<organism evidence="4">
    <name type="scientific">Rodentolepis nana</name>
    <name type="common">Dwarf tapeworm</name>
    <name type="synonym">Hymenolepis nana</name>
    <dbReference type="NCBI Taxonomy" id="102285"/>
    <lineage>
        <taxon>Eukaryota</taxon>
        <taxon>Metazoa</taxon>
        <taxon>Spiralia</taxon>
        <taxon>Lophotrochozoa</taxon>
        <taxon>Platyhelminthes</taxon>
        <taxon>Cestoda</taxon>
        <taxon>Eucestoda</taxon>
        <taxon>Cyclophyllidea</taxon>
        <taxon>Hymenolepididae</taxon>
        <taxon>Rodentolepis</taxon>
    </lineage>
</organism>
<dbReference type="STRING" id="102285.A0A0R3TT28"/>
<proteinExistence type="predicted"/>
<reference evidence="4" key="1">
    <citation type="submission" date="2017-02" db="UniProtKB">
        <authorList>
            <consortium name="WormBaseParasite"/>
        </authorList>
    </citation>
    <scope>IDENTIFICATION</scope>
</reference>
<evidence type="ECO:0000313" key="4">
    <source>
        <dbReference type="WBParaSite" id="HNAJ_0001084301-mRNA-1"/>
    </source>
</evidence>
<evidence type="ECO:0000313" key="2">
    <source>
        <dbReference type="EMBL" id="VDO08910.1"/>
    </source>
</evidence>
<feature type="region of interest" description="Disordered" evidence="1">
    <location>
        <begin position="53"/>
        <end position="75"/>
    </location>
</feature>
<protein>
    <submittedName>
        <fullName evidence="4">DUF4042 domain-containing protein</fullName>
    </submittedName>
</protein>
<dbReference type="EMBL" id="UZAE01013244">
    <property type="protein sequence ID" value="VDO08910.1"/>
    <property type="molecule type" value="Genomic_DNA"/>
</dbReference>
<reference evidence="2 3" key="2">
    <citation type="submission" date="2018-11" db="EMBL/GenBank/DDBJ databases">
        <authorList>
            <consortium name="Pathogen Informatics"/>
        </authorList>
    </citation>
    <scope>NUCLEOTIDE SEQUENCE [LARGE SCALE GENOMIC DNA]</scope>
</reference>
<dbReference type="WBParaSite" id="HNAJ_0001084301-mRNA-1">
    <property type="protein sequence ID" value="HNAJ_0001084301-mRNA-1"/>
    <property type="gene ID" value="HNAJ_0001084301"/>
</dbReference>
<sequence length="649" mass="70421">MTSLSTNFYQSLPRIEEEGCDFSPAPIYTWLTTGLARCTAVLEATMLPVSIDIDNSSSSDDPTTPTDYSSLSTTQAPQQHHSAPILLVNNLQAAVSIVAGAIGCSNSSSVALQDAGLRGAMDMFQAVLLLRATKHPALQQPALVNNPPTGSAILNMLLLQVCLYLENRLENLFESEVILHKRWTETKNAPANLLRISSTNTGSGVSKITAGLVRNASMNNDRSSASFRNANSVLNRAADVTFKTRPPSEWAAERISSHQCTVLATAFFIAEQFSPLAGSETTAIGRLVIRLTNQLIQLAETMLHDVKRDFSPPARLSLVFKTRFSKTQASLVCADCVVNSWVRGMQRLLLSGIVRRDDCELLAKQATDRLISSNSSSLRLSSLNLLTTALYTLNAADFQARTSPDPRNGDSEHQIDPDSVLNSSTEYLTAMWQCLRGGNLRIVSSSPNSHYTSPHINPFEARCIFFSLGSLLEDLGRYFGSVSPNPTALGGLVNKAVSEVARRSGEQDGYLLLATNVLRKLVITLTKSSRKGGEVVREWVLLALPSLLQHNAEEGPKGTYLRCHGYWVAAVCILLSNLKSLPANSILNICIANPPSLGACQQREAKHCQDLLHAACSAIAPEDDFRGRILEIIQKAGGLKALLKAFTES</sequence>
<accession>A0A0R3TT28</accession>
<dbReference type="AlphaFoldDB" id="A0A0R3TT28"/>
<dbReference type="Proteomes" id="UP000278807">
    <property type="component" value="Unassembled WGS sequence"/>
</dbReference>
<gene>
    <name evidence="2" type="ORF">HNAJ_LOCUS10838</name>
</gene>
<evidence type="ECO:0000256" key="1">
    <source>
        <dbReference type="SAM" id="MobiDB-lite"/>
    </source>
</evidence>
<name>A0A0R3TT28_RODNA</name>
<keyword evidence="3" id="KW-1185">Reference proteome</keyword>
<evidence type="ECO:0000313" key="3">
    <source>
        <dbReference type="Proteomes" id="UP000278807"/>
    </source>
</evidence>
<feature type="compositionally biased region" description="Low complexity" evidence="1">
    <location>
        <begin position="53"/>
        <end position="74"/>
    </location>
</feature>
<dbReference type="OrthoDB" id="6266491at2759"/>